<dbReference type="GO" id="GO:0043539">
    <property type="term" value="F:protein serine/threonine kinase activator activity"/>
    <property type="evidence" value="ECO:0007669"/>
    <property type="project" value="InterPro"/>
</dbReference>
<keyword evidence="6" id="KW-1185">Reference proteome</keyword>
<gene>
    <name evidence="5" type="ORF">WJX81_006885</name>
</gene>
<dbReference type="PANTHER" id="PTHR48014">
    <property type="entry name" value="SERINE/THREONINE-PROTEIN KINASE FRAY2"/>
    <property type="match status" value="1"/>
</dbReference>
<dbReference type="Gene3D" id="1.10.510.10">
    <property type="entry name" value="Transferase(Phosphotransferase) domain 1"/>
    <property type="match status" value="2"/>
</dbReference>
<feature type="region of interest" description="Disordered" evidence="3">
    <location>
        <begin position="635"/>
        <end position="656"/>
    </location>
</feature>
<evidence type="ECO:0000256" key="3">
    <source>
        <dbReference type="SAM" id="MobiDB-lite"/>
    </source>
</evidence>
<feature type="binding site" evidence="2">
    <location>
        <position position="54"/>
    </location>
    <ligand>
        <name>ATP</name>
        <dbReference type="ChEBI" id="CHEBI:30616"/>
    </ligand>
</feature>
<dbReference type="Proteomes" id="UP001445335">
    <property type="component" value="Unassembled WGS sequence"/>
</dbReference>
<evidence type="ECO:0000256" key="2">
    <source>
        <dbReference type="PROSITE-ProRule" id="PRU10141"/>
    </source>
</evidence>
<dbReference type="PROSITE" id="PS00107">
    <property type="entry name" value="PROTEIN_KINASE_ATP"/>
    <property type="match status" value="1"/>
</dbReference>
<dbReference type="InterPro" id="IPR017441">
    <property type="entry name" value="Protein_kinase_ATP_BS"/>
</dbReference>
<evidence type="ECO:0000313" key="5">
    <source>
        <dbReference type="EMBL" id="KAK9845458.1"/>
    </source>
</evidence>
<dbReference type="GO" id="GO:0004672">
    <property type="term" value="F:protein kinase activity"/>
    <property type="evidence" value="ECO:0007669"/>
    <property type="project" value="InterPro"/>
</dbReference>
<feature type="compositionally biased region" description="Polar residues" evidence="3">
    <location>
        <begin position="217"/>
        <end position="232"/>
    </location>
</feature>
<accession>A0AAW1SIF7</accession>
<feature type="domain" description="Protein kinase" evidence="4">
    <location>
        <begin position="27"/>
        <end position="412"/>
    </location>
</feature>
<feature type="region of interest" description="Disordered" evidence="3">
    <location>
        <begin position="555"/>
        <end position="574"/>
    </location>
</feature>
<sequence length="774" mass="82211">MAKSSSELLALQRIWGTKEYPADASAYEMVRQVGKGAGGSVFLARCGDDEVALKVLELDELNCSLDVVIHETQTMAEQRHPNLLSLFCSFVHGKQLWMVMPYMAGGSLLSVMQANFPEGLEEELVATIGLDVLRALEYMHSRGRIHRDVKAANVLVHTDGRVVLSDFGVTATLERHEDAAAREREARRAAAKAAAELAAEAAAVQRGTSGQSGTSSADSVWTYGSSHTPSNPSRRGGSSGLESSDDAMAGTSPKKEPWAPPAVLAARASMASAMGTGDQAGTSPAASSGGGGPQRSESSWGHRMYLARNTFCGTPCFMAPEVMEQAQGYSLEADVWSFGILLEELALGRAPMANMSLMSVIMSTLHEDAPILENQLTNRVFSEELKDLVRLCLCKDPADRPSCALLLRHKFWKKAENMAYVAAELFSGGAPPSLRSVFRSVSRTLRSPSTPHHKQHEVMAGYATTTLSGDVAAAMKLLRRLTKLQTKAHKRGLILPLHELAACEAVAFCMVRRTTLGNCAFGRGNGFIVARHRLPAGVEAAEMLWADDTFRPGAALGRGGTGSRKKKSDSPKAGDLHGWTAPAYFDISLGNVSNQFDFEDVHMMILLPDQASLAAFRAEDAELFSAAAAAASASHDSASSVGGGAGGEAGEATRGPTQAAVDPLAVGVVDDVVVELSLAGAHVRANPEANARVHGPHTTPDEMLTGGSTAARPPPEFNPLHQLLQALTAEANIESEDRGPAPSGPIKPGAAALNHLDDQGCALIYRMPMWLYDD</sequence>
<proteinExistence type="inferred from homology"/>
<dbReference type="PANTHER" id="PTHR48014:SF21">
    <property type="entry name" value="SERINE_THREONINE-PROTEIN KINASE FRAY2"/>
    <property type="match status" value="1"/>
</dbReference>
<feature type="region of interest" description="Disordered" evidence="3">
    <location>
        <begin position="272"/>
        <end position="299"/>
    </location>
</feature>
<dbReference type="InterPro" id="IPR000719">
    <property type="entry name" value="Prot_kinase_dom"/>
</dbReference>
<comment type="similarity">
    <text evidence="1">Belongs to the protein kinase superfamily. STE Ser/Thr protein kinase family. STE20 subfamily.</text>
</comment>
<feature type="region of interest" description="Disordered" evidence="3">
    <location>
        <begin position="203"/>
        <end position="259"/>
    </location>
</feature>
<dbReference type="InterPro" id="IPR011009">
    <property type="entry name" value="Kinase-like_dom_sf"/>
</dbReference>
<protein>
    <recommendedName>
        <fullName evidence="4">Protein kinase domain-containing protein</fullName>
    </recommendedName>
</protein>
<dbReference type="EMBL" id="JALJOU010000003">
    <property type="protein sequence ID" value="KAK9845458.1"/>
    <property type="molecule type" value="Genomic_DNA"/>
</dbReference>
<evidence type="ECO:0000313" key="6">
    <source>
        <dbReference type="Proteomes" id="UP001445335"/>
    </source>
</evidence>
<dbReference type="SMART" id="SM00220">
    <property type="entry name" value="S_TKc"/>
    <property type="match status" value="1"/>
</dbReference>
<keyword evidence="2" id="KW-0547">Nucleotide-binding</keyword>
<feature type="compositionally biased region" description="Low complexity" evidence="3">
    <location>
        <begin position="203"/>
        <end position="216"/>
    </location>
</feature>
<name>A0AAW1SIF7_9CHLO</name>
<dbReference type="GO" id="GO:0005524">
    <property type="term" value="F:ATP binding"/>
    <property type="evidence" value="ECO:0007669"/>
    <property type="project" value="UniProtKB-UniRule"/>
</dbReference>
<evidence type="ECO:0000259" key="4">
    <source>
        <dbReference type="PROSITE" id="PS50011"/>
    </source>
</evidence>
<dbReference type="InterPro" id="IPR047173">
    <property type="entry name" value="STRAD_A/B-like"/>
</dbReference>
<organism evidence="5 6">
    <name type="scientific">Elliptochloris bilobata</name>
    <dbReference type="NCBI Taxonomy" id="381761"/>
    <lineage>
        <taxon>Eukaryota</taxon>
        <taxon>Viridiplantae</taxon>
        <taxon>Chlorophyta</taxon>
        <taxon>core chlorophytes</taxon>
        <taxon>Trebouxiophyceae</taxon>
        <taxon>Trebouxiophyceae incertae sedis</taxon>
        <taxon>Elliptochloris clade</taxon>
        <taxon>Elliptochloris</taxon>
    </lineage>
</organism>
<feature type="compositionally biased region" description="Low complexity" evidence="3">
    <location>
        <begin position="272"/>
        <end position="287"/>
    </location>
</feature>
<dbReference type="AlphaFoldDB" id="A0AAW1SIF7"/>
<feature type="region of interest" description="Disordered" evidence="3">
    <location>
        <begin position="687"/>
        <end position="718"/>
    </location>
</feature>
<dbReference type="Pfam" id="PF00069">
    <property type="entry name" value="Pkinase"/>
    <property type="match status" value="2"/>
</dbReference>
<dbReference type="SUPFAM" id="SSF56112">
    <property type="entry name" value="Protein kinase-like (PK-like)"/>
    <property type="match status" value="1"/>
</dbReference>
<evidence type="ECO:0000256" key="1">
    <source>
        <dbReference type="ARBA" id="ARBA00008874"/>
    </source>
</evidence>
<dbReference type="PROSITE" id="PS50011">
    <property type="entry name" value="PROTEIN_KINASE_DOM"/>
    <property type="match status" value="1"/>
</dbReference>
<dbReference type="InterPro" id="IPR007461">
    <property type="entry name" value="Ysc84_actin-binding"/>
</dbReference>
<comment type="caution">
    <text evidence="5">The sequence shown here is derived from an EMBL/GenBank/DDBJ whole genome shotgun (WGS) entry which is preliminary data.</text>
</comment>
<reference evidence="5 6" key="1">
    <citation type="journal article" date="2024" name="Nat. Commun.">
        <title>Phylogenomics reveals the evolutionary origins of lichenization in chlorophyte algae.</title>
        <authorList>
            <person name="Puginier C."/>
            <person name="Libourel C."/>
            <person name="Otte J."/>
            <person name="Skaloud P."/>
            <person name="Haon M."/>
            <person name="Grisel S."/>
            <person name="Petersen M."/>
            <person name="Berrin J.G."/>
            <person name="Delaux P.M."/>
            <person name="Dal Grande F."/>
            <person name="Keller J."/>
        </authorList>
    </citation>
    <scope>NUCLEOTIDE SEQUENCE [LARGE SCALE GENOMIC DNA]</scope>
    <source>
        <strain evidence="5 6">SAG 245.80</strain>
    </source>
</reference>
<dbReference type="Pfam" id="PF04366">
    <property type="entry name" value="Ysc84"/>
    <property type="match status" value="1"/>
</dbReference>
<keyword evidence="2" id="KW-0067">ATP-binding</keyword>